<name>A0AAN9V668_9ORTH</name>
<dbReference type="InterPro" id="IPR036770">
    <property type="entry name" value="Ankyrin_rpt-contain_sf"/>
</dbReference>
<dbReference type="InterPro" id="IPR050776">
    <property type="entry name" value="Ank_Repeat/CDKN_Inhibitor"/>
</dbReference>
<evidence type="ECO:0000256" key="3">
    <source>
        <dbReference type="PROSITE-ProRule" id="PRU00023"/>
    </source>
</evidence>
<dbReference type="AlphaFoldDB" id="A0AAN9V668"/>
<feature type="repeat" description="ANK" evidence="3">
    <location>
        <begin position="14"/>
        <end position="46"/>
    </location>
</feature>
<dbReference type="EMBL" id="JAZDUA010000832">
    <property type="protein sequence ID" value="KAK7789114.1"/>
    <property type="molecule type" value="Genomic_DNA"/>
</dbReference>
<evidence type="ECO:0008006" key="7">
    <source>
        <dbReference type="Google" id="ProtNLM"/>
    </source>
</evidence>
<organism evidence="5 6">
    <name type="scientific">Gryllus longicercus</name>
    <dbReference type="NCBI Taxonomy" id="2509291"/>
    <lineage>
        <taxon>Eukaryota</taxon>
        <taxon>Metazoa</taxon>
        <taxon>Ecdysozoa</taxon>
        <taxon>Arthropoda</taxon>
        <taxon>Hexapoda</taxon>
        <taxon>Insecta</taxon>
        <taxon>Pterygota</taxon>
        <taxon>Neoptera</taxon>
        <taxon>Polyneoptera</taxon>
        <taxon>Orthoptera</taxon>
        <taxon>Ensifera</taxon>
        <taxon>Gryllidea</taxon>
        <taxon>Grylloidea</taxon>
        <taxon>Gryllidae</taxon>
        <taxon>Gryllinae</taxon>
        <taxon>Gryllus</taxon>
    </lineage>
</organism>
<sequence>MEGTGLWARVRTQRHETALWVAVSEGHRAVVDALLAAGADPAAEDLRGVSPLTQAAAYGRVDIIEKIARARPRAFQTKSAALGLRRATLNGSKPAVRAMLDGGVPVNARPRGLPPALLAAAVSDVACLAELLASGADHEERDRDGLTALHWAVRANNERSVRLLLLCGADRNAKDKLGRVPADEAWTASMRELLRPVVREPLTDDEDEDAAATGPARQARSPGRRCALS</sequence>
<dbReference type="PANTHER" id="PTHR24201">
    <property type="entry name" value="ANK_REP_REGION DOMAIN-CONTAINING PROTEIN"/>
    <property type="match status" value="1"/>
</dbReference>
<feature type="region of interest" description="Disordered" evidence="4">
    <location>
        <begin position="197"/>
        <end position="229"/>
    </location>
</feature>
<dbReference type="Pfam" id="PF12796">
    <property type="entry name" value="Ank_2"/>
    <property type="match status" value="2"/>
</dbReference>
<evidence type="ECO:0000256" key="1">
    <source>
        <dbReference type="ARBA" id="ARBA00022737"/>
    </source>
</evidence>
<dbReference type="Proteomes" id="UP001378592">
    <property type="component" value="Unassembled WGS sequence"/>
</dbReference>
<keyword evidence="1" id="KW-0677">Repeat</keyword>
<gene>
    <name evidence="5" type="ORF">R5R35_010859</name>
</gene>
<evidence type="ECO:0000313" key="5">
    <source>
        <dbReference type="EMBL" id="KAK7789114.1"/>
    </source>
</evidence>
<dbReference type="Gene3D" id="1.25.40.20">
    <property type="entry name" value="Ankyrin repeat-containing domain"/>
    <property type="match status" value="2"/>
</dbReference>
<comment type="caution">
    <text evidence="5">The sequence shown here is derived from an EMBL/GenBank/DDBJ whole genome shotgun (WGS) entry which is preliminary data.</text>
</comment>
<evidence type="ECO:0000256" key="4">
    <source>
        <dbReference type="SAM" id="MobiDB-lite"/>
    </source>
</evidence>
<dbReference type="InterPro" id="IPR002110">
    <property type="entry name" value="Ankyrin_rpt"/>
</dbReference>
<evidence type="ECO:0000256" key="2">
    <source>
        <dbReference type="ARBA" id="ARBA00023043"/>
    </source>
</evidence>
<keyword evidence="2 3" id="KW-0040">ANK repeat</keyword>
<reference evidence="5 6" key="1">
    <citation type="submission" date="2024-03" db="EMBL/GenBank/DDBJ databases">
        <title>The genome assembly and annotation of the cricket Gryllus longicercus Weissman &amp; Gray.</title>
        <authorList>
            <person name="Szrajer S."/>
            <person name="Gray D."/>
            <person name="Ylla G."/>
        </authorList>
    </citation>
    <scope>NUCLEOTIDE SEQUENCE [LARGE SCALE GENOMIC DNA]</scope>
    <source>
        <strain evidence="5">DAG 2021-001</strain>
        <tissue evidence="5">Whole body minus gut</tissue>
    </source>
</reference>
<evidence type="ECO:0000313" key="6">
    <source>
        <dbReference type="Proteomes" id="UP001378592"/>
    </source>
</evidence>
<proteinExistence type="predicted"/>
<accession>A0AAN9V668</accession>
<feature type="repeat" description="ANK" evidence="3">
    <location>
        <begin position="144"/>
        <end position="176"/>
    </location>
</feature>
<dbReference type="PROSITE" id="PS50088">
    <property type="entry name" value="ANK_REPEAT"/>
    <property type="match status" value="2"/>
</dbReference>
<keyword evidence="6" id="KW-1185">Reference proteome</keyword>
<dbReference type="PROSITE" id="PS50297">
    <property type="entry name" value="ANK_REP_REGION"/>
    <property type="match status" value="2"/>
</dbReference>
<protein>
    <recommendedName>
        <fullName evidence="7">Ankyrin repeat domain-containing protein</fullName>
    </recommendedName>
</protein>
<dbReference type="SUPFAM" id="SSF48403">
    <property type="entry name" value="Ankyrin repeat"/>
    <property type="match status" value="1"/>
</dbReference>
<dbReference type="SMART" id="SM00248">
    <property type="entry name" value="ANK"/>
    <property type="match status" value="4"/>
</dbReference>